<protein>
    <submittedName>
        <fullName evidence="4">Cysteine desulfurase family protein</fullName>
    </submittedName>
</protein>
<evidence type="ECO:0000259" key="3">
    <source>
        <dbReference type="Pfam" id="PF00266"/>
    </source>
</evidence>
<dbReference type="Gene3D" id="3.40.640.10">
    <property type="entry name" value="Type I PLP-dependent aspartate aminotransferase-like (Major domain)"/>
    <property type="match status" value="1"/>
</dbReference>
<dbReference type="InterPro" id="IPR015421">
    <property type="entry name" value="PyrdxlP-dep_Trfase_major"/>
</dbReference>
<dbReference type="SUPFAM" id="SSF53383">
    <property type="entry name" value="PLP-dependent transferases"/>
    <property type="match status" value="1"/>
</dbReference>
<dbReference type="InterPro" id="IPR000192">
    <property type="entry name" value="Aminotrans_V_dom"/>
</dbReference>
<dbReference type="RefSeq" id="WP_125752510.1">
    <property type="nucleotide sequence ID" value="NZ_JBHTON010000009.1"/>
</dbReference>
<dbReference type="PANTHER" id="PTHR11601">
    <property type="entry name" value="CYSTEINE DESULFURYLASE FAMILY MEMBER"/>
    <property type="match status" value="1"/>
</dbReference>
<feature type="domain" description="Aminotransferase class V" evidence="3">
    <location>
        <begin position="2"/>
        <end position="356"/>
    </location>
</feature>
<dbReference type="InterPro" id="IPR015422">
    <property type="entry name" value="PyrdxlP-dep_Trfase_small"/>
</dbReference>
<dbReference type="Pfam" id="PF00266">
    <property type="entry name" value="Aminotran_5"/>
    <property type="match status" value="1"/>
</dbReference>
<keyword evidence="5" id="KW-1185">Reference proteome</keyword>
<dbReference type="InterPro" id="IPR015424">
    <property type="entry name" value="PyrdxlP-dep_Trfase"/>
</dbReference>
<dbReference type="PANTHER" id="PTHR11601:SF36">
    <property type="entry name" value="CYSTEINE DESULFURASE NIFS-RELATED"/>
    <property type="match status" value="1"/>
</dbReference>
<dbReference type="EMBL" id="JBHTON010000009">
    <property type="protein sequence ID" value="MFD1484473.1"/>
    <property type="molecule type" value="Genomic_DNA"/>
</dbReference>
<evidence type="ECO:0000256" key="1">
    <source>
        <dbReference type="ARBA" id="ARBA00001933"/>
    </source>
</evidence>
<evidence type="ECO:0000313" key="4">
    <source>
        <dbReference type="EMBL" id="MFD1484473.1"/>
    </source>
</evidence>
<reference evidence="5" key="1">
    <citation type="journal article" date="2019" name="Int. J. Syst. Evol. Microbiol.">
        <title>The Global Catalogue of Microorganisms (GCM) 10K type strain sequencing project: providing services to taxonomists for standard genome sequencing and annotation.</title>
        <authorList>
            <consortium name="The Broad Institute Genomics Platform"/>
            <consortium name="The Broad Institute Genome Sequencing Center for Infectious Disease"/>
            <person name="Wu L."/>
            <person name="Ma J."/>
        </authorList>
    </citation>
    <scope>NUCLEOTIDE SEQUENCE [LARGE SCALE GENOMIC DNA]</scope>
    <source>
        <strain evidence="5">CCM 8903</strain>
    </source>
</reference>
<evidence type="ECO:0000256" key="2">
    <source>
        <dbReference type="ARBA" id="ARBA00022898"/>
    </source>
</evidence>
<dbReference type="Proteomes" id="UP001597252">
    <property type="component" value="Unassembled WGS sequence"/>
</dbReference>
<organism evidence="4 5">
    <name type="scientific">Lacticaseibacillus baoqingensis</name>
    <dbReference type="NCBI Taxonomy" id="2486013"/>
    <lineage>
        <taxon>Bacteria</taxon>
        <taxon>Bacillati</taxon>
        <taxon>Bacillota</taxon>
        <taxon>Bacilli</taxon>
        <taxon>Lactobacillales</taxon>
        <taxon>Lactobacillaceae</taxon>
        <taxon>Lacticaseibacillus</taxon>
    </lineage>
</organism>
<sequence>MIYFDHAATTKMSAAALAVYTEVAQNFYANGESLHQAGNEAGQLVRDAQQSIARQLGIQADGLIFTSGGTESNQLGIAALAHGSQKHEILVSPLEHSSVYELLDAMAREEGYRITTLPVDAQGHVTPAALTAAITADTALVVIQAVNAITGICQAVADLNQAAQAQGVPLFVDAVQGLTKVDLDLTELAGFSASAHKFNGPKSCGFLYLSPQVISKPRFRNVFQQNGYLPGTMDIPGIASAETAFTENVEQQAKAFAHLQALKQQVLTQLAPTITPVAPWAEYPGIIGLLLPHTQGQEAATAMGQRGLCFSTVSACSIKDPRPDNTLMALGLSTDAEGRYIRLSLGGENTAAEVDQAVALLNQNYG</sequence>
<dbReference type="InterPro" id="IPR016454">
    <property type="entry name" value="Cysteine_dSase"/>
</dbReference>
<comment type="cofactor">
    <cofactor evidence="1">
        <name>pyridoxal 5'-phosphate</name>
        <dbReference type="ChEBI" id="CHEBI:597326"/>
    </cofactor>
</comment>
<accession>A0ABW4E5E5</accession>
<evidence type="ECO:0000313" key="5">
    <source>
        <dbReference type="Proteomes" id="UP001597252"/>
    </source>
</evidence>
<comment type="caution">
    <text evidence="4">The sequence shown here is derived from an EMBL/GenBank/DDBJ whole genome shotgun (WGS) entry which is preliminary data.</text>
</comment>
<keyword evidence="2" id="KW-0663">Pyridoxal phosphate</keyword>
<dbReference type="PIRSF" id="PIRSF005572">
    <property type="entry name" value="NifS"/>
    <property type="match status" value="1"/>
</dbReference>
<name>A0ABW4E5E5_9LACO</name>
<proteinExistence type="predicted"/>
<dbReference type="Gene3D" id="3.90.1150.10">
    <property type="entry name" value="Aspartate Aminotransferase, domain 1"/>
    <property type="match status" value="1"/>
</dbReference>
<dbReference type="Gene3D" id="1.10.260.50">
    <property type="match status" value="1"/>
</dbReference>
<gene>
    <name evidence="4" type="ORF">ACFQ5J_04405</name>
</gene>